<sequence length="190" mass="21289">MLDLEPENTVFFLRNLGTHSTFFSRMLEHDWKVSDGPETSISGSWEGVVELKDDDPQAIKAMLSFMYKFDYTNPATSAASFVFDAQVFAVAEKYDVEGLKFCVKDKFHASILSDWKDEDYPDVIRGVYDIPTTDPALRDTLVQVTCSNINNLIQKDGFKSALNDVPGFAVQLITRLVANNSTVARNLMGL</sequence>
<reference evidence="3" key="1">
    <citation type="journal article" date="2011" name="Genome Biol.">
        <title>Comparative and functional genomics provide insights into the pathogenicity of dermatophytic fungi.</title>
        <authorList>
            <person name="Burmester A."/>
            <person name="Shelest E."/>
            <person name="Gloeckner G."/>
            <person name="Heddergott C."/>
            <person name="Schindler S."/>
            <person name="Staib P."/>
            <person name="Heidel A."/>
            <person name="Felder M."/>
            <person name="Petzold A."/>
            <person name="Szafranski K."/>
            <person name="Feuermann M."/>
            <person name="Pedruzzi I."/>
            <person name="Priebe S."/>
            <person name="Groth M."/>
            <person name="Winkler R."/>
            <person name="Li W."/>
            <person name="Kniemeyer O."/>
            <person name="Schroeckh V."/>
            <person name="Hertweck C."/>
            <person name="Hube B."/>
            <person name="White T.C."/>
            <person name="Platzer M."/>
            <person name="Guthke R."/>
            <person name="Heitman J."/>
            <person name="Woestemeyer J."/>
            <person name="Zipfel P.F."/>
            <person name="Monod M."/>
            <person name="Brakhage A.A."/>
        </authorList>
    </citation>
    <scope>NUCLEOTIDE SEQUENCE [LARGE SCALE GENOMIC DNA]</scope>
    <source>
        <strain evidence="3">HKI 0517</strain>
    </source>
</reference>
<organism evidence="2 3">
    <name type="scientific">Trichophyton verrucosum (strain HKI 0517)</name>
    <dbReference type="NCBI Taxonomy" id="663202"/>
    <lineage>
        <taxon>Eukaryota</taxon>
        <taxon>Fungi</taxon>
        <taxon>Dikarya</taxon>
        <taxon>Ascomycota</taxon>
        <taxon>Pezizomycotina</taxon>
        <taxon>Eurotiomycetes</taxon>
        <taxon>Eurotiomycetidae</taxon>
        <taxon>Onygenales</taxon>
        <taxon>Arthrodermataceae</taxon>
        <taxon>Trichophyton</taxon>
    </lineage>
</organism>
<name>D4D726_TRIVH</name>
<evidence type="ECO:0000313" key="3">
    <source>
        <dbReference type="Proteomes" id="UP000008383"/>
    </source>
</evidence>
<dbReference type="Proteomes" id="UP000008383">
    <property type="component" value="Unassembled WGS sequence"/>
</dbReference>
<protein>
    <recommendedName>
        <fullName evidence="1">BTB domain-containing protein</fullName>
    </recommendedName>
</protein>
<dbReference type="Gene3D" id="3.30.710.10">
    <property type="entry name" value="Potassium Channel Kv1.1, Chain A"/>
    <property type="match status" value="1"/>
</dbReference>
<dbReference type="SUPFAM" id="SSF54695">
    <property type="entry name" value="POZ domain"/>
    <property type="match status" value="1"/>
</dbReference>
<dbReference type="OrthoDB" id="6359816at2759"/>
<dbReference type="RefSeq" id="XP_003022918.1">
    <property type="nucleotide sequence ID" value="XM_003022872.1"/>
</dbReference>
<dbReference type="PANTHER" id="PTHR47843:SF5">
    <property type="entry name" value="BTB_POZ DOMAIN PROTEIN"/>
    <property type="match status" value="1"/>
</dbReference>
<evidence type="ECO:0000259" key="1">
    <source>
        <dbReference type="Pfam" id="PF00651"/>
    </source>
</evidence>
<dbReference type="PANTHER" id="PTHR47843">
    <property type="entry name" value="BTB DOMAIN-CONTAINING PROTEIN-RELATED"/>
    <property type="match status" value="1"/>
</dbReference>
<dbReference type="GeneID" id="9582984"/>
<dbReference type="InterPro" id="IPR011333">
    <property type="entry name" value="SKP1/BTB/POZ_sf"/>
</dbReference>
<keyword evidence="3" id="KW-1185">Reference proteome</keyword>
<dbReference type="HOGENOM" id="CLU_057752_1_2_1"/>
<evidence type="ECO:0000313" key="2">
    <source>
        <dbReference type="EMBL" id="EFE42300.1"/>
    </source>
</evidence>
<dbReference type="KEGG" id="tve:TRV_02905"/>
<comment type="caution">
    <text evidence="2">The sequence shown here is derived from an EMBL/GenBank/DDBJ whole genome shotgun (WGS) entry which is preliminary data.</text>
</comment>
<dbReference type="InterPro" id="IPR000210">
    <property type="entry name" value="BTB/POZ_dom"/>
</dbReference>
<dbReference type="Pfam" id="PF00651">
    <property type="entry name" value="BTB"/>
    <property type="match status" value="1"/>
</dbReference>
<feature type="domain" description="BTB" evidence="1">
    <location>
        <begin position="16"/>
        <end position="99"/>
    </location>
</feature>
<proteinExistence type="predicted"/>
<gene>
    <name evidence="2" type="ORF">TRV_02905</name>
</gene>
<dbReference type="EMBL" id="ACYE01000150">
    <property type="protein sequence ID" value="EFE42300.1"/>
    <property type="molecule type" value="Genomic_DNA"/>
</dbReference>
<dbReference type="AlphaFoldDB" id="D4D726"/>
<accession>D4D726</accession>
<dbReference type="CDD" id="cd18186">
    <property type="entry name" value="BTB_POZ_ZBTB_KLHL-like"/>
    <property type="match status" value="1"/>
</dbReference>